<sequence>RQRHGVCIVRQLVTVMLRFATSILETAANFPHRSTSAAALLRDRTVNRNESRPLSSDRDDKDDPAAPDKCATSEAARVRARSSGQPPIAPGGEECCGSGCSRCVWLEYAEDLVEFYKDGGARAAEAVAKIPDPNVRQFVKTELDYILKNKREK</sequence>
<dbReference type="GO" id="GO:0005739">
    <property type="term" value="C:mitochondrion"/>
    <property type="evidence" value="ECO:0007669"/>
    <property type="project" value="TreeGrafter"/>
</dbReference>
<name>A0A023FC16_AMBCJ</name>
<feature type="compositionally biased region" description="Basic and acidic residues" evidence="1">
    <location>
        <begin position="42"/>
        <end position="66"/>
    </location>
</feature>
<keyword evidence="2" id="KW-0732">Signal</keyword>
<dbReference type="PANTHER" id="PTHR21193:SF3">
    <property type="entry name" value="OXIDOREDUCTASE-LIKE DOMAIN-CONTAINING PROTEIN 1"/>
    <property type="match status" value="1"/>
</dbReference>
<dbReference type="AlphaFoldDB" id="A0A023FC16"/>
<dbReference type="Pfam" id="PF09791">
    <property type="entry name" value="Oxidored-like"/>
    <property type="match status" value="1"/>
</dbReference>
<feature type="chain" id="PRO_5001519652" evidence="2">
    <location>
        <begin position="23"/>
        <end position="153"/>
    </location>
</feature>
<evidence type="ECO:0000256" key="2">
    <source>
        <dbReference type="SAM" id="SignalP"/>
    </source>
</evidence>
<dbReference type="InterPro" id="IPR039251">
    <property type="entry name" value="OXLD1"/>
</dbReference>
<feature type="domain" description="Oxidoreductase-like" evidence="3">
    <location>
        <begin position="85"/>
        <end position="117"/>
    </location>
</feature>
<accession>A0A023FC16</accession>
<reference evidence="4" key="1">
    <citation type="submission" date="2014-03" db="EMBL/GenBank/DDBJ databases">
        <title>The sialotranscriptome of Amblyomma triste, Amblyomma parvum and Amblyomma cajennense ticks, uncovered by 454-based RNA-seq.</title>
        <authorList>
            <person name="Garcia G.R."/>
            <person name="Gardinassi L.G."/>
            <person name="Ribeiro J.M."/>
            <person name="Anatriello E."/>
            <person name="Ferreira B.R."/>
            <person name="Moreira H.N."/>
            <person name="Mafra C."/>
            <person name="Olegario M.M."/>
            <person name="Szabo P.J."/>
            <person name="Miranda-Santos I.K."/>
            <person name="Maruyama S.R."/>
        </authorList>
    </citation>
    <scope>NUCLEOTIDE SEQUENCE</scope>
    <source>
        <strain evidence="4">Uberlandia</strain>
        <tissue evidence="4">Salivary glands</tissue>
    </source>
</reference>
<dbReference type="InterPro" id="IPR019180">
    <property type="entry name" value="Oxidoreductase-like_N"/>
</dbReference>
<feature type="signal peptide" evidence="2">
    <location>
        <begin position="1"/>
        <end position="22"/>
    </location>
</feature>
<protein>
    <submittedName>
        <fullName evidence="4">Putative secreted protein</fullName>
    </submittedName>
</protein>
<proteinExistence type="evidence at transcript level"/>
<evidence type="ECO:0000259" key="3">
    <source>
        <dbReference type="Pfam" id="PF09791"/>
    </source>
</evidence>
<dbReference type="EMBL" id="GBBK01005381">
    <property type="protein sequence ID" value="JAC19101.1"/>
    <property type="molecule type" value="mRNA"/>
</dbReference>
<feature type="non-terminal residue" evidence="4">
    <location>
        <position position="1"/>
    </location>
</feature>
<feature type="region of interest" description="Disordered" evidence="1">
    <location>
        <begin position="42"/>
        <end position="95"/>
    </location>
</feature>
<evidence type="ECO:0000256" key="1">
    <source>
        <dbReference type="SAM" id="MobiDB-lite"/>
    </source>
</evidence>
<organism evidence="4">
    <name type="scientific">Amblyomma cajennense</name>
    <name type="common">Cayenne tick</name>
    <name type="synonym">Acarus cajennensis</name>
    <dbReference type="NCBI Taxonomy" id="34607"/>
    <lineage>
        <taxon>Eukaryota</taxon>
        <taxon>Metazoa</taxon>
        <taxon>Ecdysozoa</taxon>
        <taxon>Arthropoda</taxon>
        <taxon>Chelicerata</taxon>
        <taxon>Arachnida</taxon>
        <taxon>Acari</taxon>
        <taxon>Parasitiformes</taxon>
        <taxon>Ixodida</taxon>
        <taxon>Ixodoidea</taxon>
        <taxon>Ixodidae</taxon>
        <taxon>Amblyomminae</taxon>
        <taxon>Amblyomma</taxon>
    </lineage>
</organism>
<dbReference type="PANTHER" id="PTHR21193">
    <property type="entry name" value="OXIDOREDUCTASE-LIKE DOMAIN-CONTAINING PROTEIN 1"/>
    <property type="match status" value="1"/>
</dbReference>
<evidence type="ECO:0000313" key="4">
    <source>
        <dbReference type="EMBL" id="JAC19101.1"/>
    </source>
</evidence>